<name>A0A852T599_9MICO</name>
<dbReference type="GO" id="GO:0015074">
    <property type="term" value="P:DNA integration"/>
    <property type="evidence" value="ECO:0007669"/>
    <property type="project" value="InterPro"/>
</dbReference>
<sequence length="675" mass="76028">MRYLDPNSTLRLTEGDYTICEIAGRMYTLRNINTGEYRNVSMDWIVPRLTEPPKRIEADPRQLDNISDDDRPELMFWAGHLNEMETGRKNPSDTEAPVNPDYDPATVKLEDRVSKKSAELTKLGRTVSVSTLYRKRKKYKDGGLAALIDNRTIRTEGPLDRADERWLTCLKEVITAQTNESTRTANALLAIARKRLKDQYPGEVIPTGSRATQYRQFNYLASGKYTTGTAKQRRERAVTPKRPFGDSRKYAPGELVEIDSTTLDCPVIDSEGHITRPILTQMVDVCTGTIIAHSFRLEAAKAVDHAFLLAQAMTPRAMRPGANTAWRTLQKRFPWVDLVSEEERTELDQHRPFIVPSAITVDHGTDYTGTTFEAACRKWGVDLLYAAPAQGTDKPHVERAFRTVKDGFVQYLAMFTGGSPANRGRTEGEYEALDLVSLDLLYDEWVTRVYQNRPSDSLIDPFHPGISLSPNEMYAACFNVKGKPPVAIEAVDYIELLPTEFRVITANGIQYNNRFYDSLGLHKLRIAPKRVDENGRPDNKVEFRANPYDPRAIWVKGPDGEWIEAAWRHQGVINEPHSTAVAAEARRIIRASDTRRDDHHFEDLTLEILSQTSDTVIAQSKARARAAEALKQAEIAGTPFQAPTTVAIPVPPKADVVAPDDLNYDEVDYFEGMDL</sequence>
<dbReference type="RefSeq" id="WP_179457778.1">
    <property type="nucleotide sequence ID" value="NZ_BAAAPX010000001.1"/>
</dbReference>
<keyword evidence="3" id="KW-1185">Reference proteome</keyword>
<dbReference type="SUPFAM" id="SSF53098">
    <property type="entry name" value="Ribonuclease H-like"/>
    <property type="match status" value="1"/>
</dbReference>
<evidence type="ECO:0000259" key="1">
    <source>
        <dbReference type="PROSITE" id="PS50994"/>
    </source>
</evidence>
<dbReference type="InterPro" id="IPR012337">
    <property type="entry name" value="RNaseH-like_sf"/>
</dbReference>
<evidence type="ECO:0000313" key="3">
    <source>
        <dbReference type="Proteomes" id="UP000589620"/>
    </source>
</evidence>
<gene>
    <name evidence="2" type="ORF">BJ963_003541</name>
</gene>
<organism evidence="2 3">
    <name type="scientific">Leifsonia soli</name>
    <dbReference type="NCBI Taxonomy" id="582665"/>
    <lineage>
        <taxon>Bacteria</taxon>
        <taxon>Bacillati</taxon>
        <taxon>Actinomycetota</taxon>
        <taxon>Actinomycetes</taxon>
        <taxon>Micrococcales</taxon>
        <taxon>Microbacteriaceae</taxon>
        <taxon>Leifsonia</taxon>
    </lineage>
</organism>
<evidence type="ECO:0000313" key="2">
    <source>
        <dbReference type="EMBL" id="NYD76022.1"/>
    </source>
</evidence>
<dbReference type="GO" id="GO:0003676">
    <property type="term" value="F:nucleic acid binding"/>
    <property type="evidence" value="ECO:0007669"/>
    <property type="project" value="InterPro"/>
</dbReference>
<protein>
    <recommendedName>
        <fullName evidence="1">Integrase catalytic domain-containing protein</fullName>
    </recommendedName>
</protein>
<dbReference type="AlphaFoldDB" id="A0A852T599"/>
<reference evidence="2 3" key="1">
    <citation type="submission" date="2020-07" db="EMBL/GenBank/DDBJ databases">
        <title>Sequencing the genomes of 1000 actinobacteria strains.</title>
        <authorList>
            <person name="Klenk H.-P."/>
        </authorList>
    </citation>
    <scope>NUCLEOTIDE SEQUENCE [LARGE SCALE GENOMIC DNA]</scope>
    <source>
        <strain evidence="2 3">DSM 23871</strain>
    </source>
</reference>
<dbReference type="PROSITE" id="PS50994">
    <property type="entry name" value="INTEGRASE"/>
    <property type="match status" value="1"/>
</dbReference>
<proteinExistence type="predicted"/>
<dbReference type="Proteomes" id="UP000589620">
    <property type="component" value="Unassembled WGS sequence"/>
</dbReference>
<feature type="domain" description="Integrase catalytic" evidence="1">
    <location>
        <begin position="248"/>
        <end position="478"/>
    </location>
</feature>
<accession>A0A852T599</accession>
<dbReference type="Gene3D" id="3.30.420.10">
    <property type="entry name" value="Ribonuclease H-like superfamily/Ribonuclease H"/>
    <property type="match status" value="1"/>
</dbReference>
<dbReference type="EMBL" id="JACCBJ010000001">
    <property type="protein sequence ID" value="NYD76022.1"/>
    <property type="molecule type" value="Genomic_DNA"/>
</dbReference>
<dbReference type="InterPro" id="IPR036397">
    <property type="entry name" value="RNaseH_sf"/>
</dbReference>
<dbReference type="InterPro" id="IPR001584">
    <property type="entry name" value="Integrase_cat-core"/>
</dbReference>
<comment type="caution">
    <text evidence="2">The sequence shown here is derived from an EMBL/GenBank/DDBJ whole genome shotgun (WGS) entry which is preliminary data.</text>
</comment>